<keyword evidence="1" id="KW-0812">Transmembrane</keyword>
<name>A0A1F6GTE0_9PROT</name>
<accession>A0A1F6GTE0</accession>
<dbReference type="AlphaFoldDB" id="A0A1F6GTE0"/>
<evidence type="ECO:0000256" key="1">
    <source>
        <dbReference type="SAM" id="Phobius"/>
    </source>
</evidence>
<evidence type="ECO:0000313" key="3">
    <source>
        <dbReference type="Proteomes" id="UP000177583"/>
    </source>
</evidence>
<keyword evidence="1" id="KW-0472">Membrane</keyword>
<feature type="transmembrane region" description="Helical" evidence="1">
    <location>
        <begin position="39"/>
        <end position="61"/>
    </location>
</feature>
<gene>
    <name evidence="2" type="ORF">A2557_09515</name>
</gene>
<keyword evidence="1" id="KW-1133">Transmembrane helix</keyword>
<comment type="caution">
    <text evidence="2">The sequence shown here is derived from an EMBL/GenBank/DDBJ whole genome shotgun (WGS) entry which is preliminary data.</text>
</comment>
<evidence type="ECO:0000313" key="2">
    <source>
        <dbReference type="EMBL" id="OGH01417.1"/>
    </source>
</evidence>
<proteinExistence type="predicted"/>
<dbReference type="EMBL" id="MFNF01000035">
    <property type="protein sequence ID" value="OGH01417.1"/>
    <property type="molecule type" value="Genomic_DNA"/>
</dbReference>
<sequence>MHRAYLEANRVRVGLDRVGAPLGGLKPILPAGLFFGLNLAWVGPWATVVLVAVAFLLAFLIDRVRHFSFSHNLLPSVEVSEGAGKKSSAF</sequence>
<dbReference type="Proteomes" id="UP000177583">
    <property type="component" value="Unassembled WGS sequence"/>
</dbReference>
<protein>
    <submittedName>
        <fullName evidence="2">Uncharacterized protein</fullName>
    </submittedName>
</protein>
<reference evidence="2 3" key="1">
    <citation type="journal article" date="2016" name="Nat. Commun.">
        <title>Thousands of microbial genomes shed light on interconnected biogeochemical processes in an aquifer system.</title>
        <authorList>
            <person name="Anantharaman K."/>
            <person name="Brown C.T."/>
            <person name="Hug L.A."/>
            <person name="Sharon I."/>
            <person name="Castelle C.J."/>
            <person name="Probst A.J."/>
            <person name="Thomas B.C."/>
            <person name="Singh A."/>
            <person name="Wilkins M.J."/>
            <person name="Karaoz U."/>
            <person name="Brodie E.L."/>
            <person name="Williams K.H."/>
            <person name="Hubbard S.S."/>
            <person name="Banfield J.F."/>
        </authorList>
    </citation>
    <scope>NUCLEOTIDE SEQUENCE [LARGE SCALE GENOMIC DNA]</scope>
</reference>
<organism evidence="2 3">
    <name type="scientific">Candidatus Lambdaproteobacteria bacterium RIFOXYD2_FULL_56_26</name>
    <dbReference type="NCBI Taxonomy" id="1817773"/>
    <lineage>
        <taxon>Bacteria</taxon>
        <taxon>Pseudomonadati</taxon>
        <taxon>Pseudomonadota</taxon>
        <taxon>Candidatus Lambdaproteobacteria</taxon>
    </lineage>
</organism>